<dbReference type="InterPro" id="IPR051468">
    <property type="entry name" value="Fungal_SecMetab_SDRs"/>
</dbReference>
<sequence length="279" mass="30769">MSVAIVQGSSSGLGLALTRHILRNTNLTVYALTHQSSSTNVRDRITSNLDKGKERLTVLSEIDVREERGLEKAAETVRHREGKGCVRLVACLAGVLHPEKSLGVIDLQAALSTFQINTLGHLLTYRHFVPLIPNKREFRSLTTSWHETEDPARGLVSGGNSLCFSLSARVGSISDNERGGWYSYRASKAALNQVIRCLDHALVNKSSSAIAVGYHPGTVLTSFTSPIIGKDAKPDLEHGRLTVDQAIQHMTDVMGKVNRTEEDKWGGRCWDWRGSRVEW</sequence>
<protein>
    <recommendedName>
        <fullName evidence="4">Rossman fold oxidoreductase</fullName>
    </recommendedName>
</protein>
<dbReference type="Gene3D" id="3.40.50.720">
    <property type="entry name" value="NAD(P)-binding Rossmann-like Domain"/>
    <property type="match status" value="1"/>
</dbReference>
<dbReference type="GO" id="GO:0005737">
    <property type="term" value="C:cytoplasm"/>
    <property type="evidence" value="ECO:0007669"/>
    <property type="project" value="TreeGrafter"/>
</dbReference>
<dbReference type="Pfam" id="PF00106">
    <property type="entry name" value="adh_short"/>
    <property type="match status" value="1"/>
</dbReference>
<dbReference type="KEGG" id="kne:92179597"/>
<dbReference type="PRINTS" id="PR00081">
    <property type="entry name" value="GDHRDH"/>
</dbReference>
<keyword evidence="3" id="KW-1185">Reference proteome</keyword>
<dbReference type="SUPFAM" id="SSF51735">
    <property type="entry name" value="NAD(P)-binding Rossmann-fold domains"/>
    <property type="match status" value="1"/>
</dbReference>
<organism evidence="2 3">
    <name type="scientific">Kwoniella newhampshirensis</name>
    <dbReference type="NCBI Taxonomy" id="1651941"/>
    <lineage>
        <taxon>Eukaryota</taxon>
        <taxon>Fungi</taxon>
        <taxon>Dikarya</taxon>
        <taxon>Basidiomycota</taxon>
        <taxon>Agaricomycotina</taxon>
        <taxon>Tremellomycetes</taxon>
        <taxon>Tremellales</taxon>
        <taxon>Cryptococcaceae</taxon>
        <taxon>Kwoniella</taxon>
    </lineage>
</organism>
<evidence type="ECO:0000256" key="1">
    <source>
        <dbReference type="ARBA" id="ARBA00006484"/>
    </source>
</evidence>
<dbReference type="PANTHER" id="PTHR43544:SF12">
    <property type="entry name" value="NAD(P)-BINDING ROSSMANN-FOLD SUPERFAMILY PROTEIN"/>
    <property type="match status" value="1"/>
</dbReference>
<reference evidence="2 3" key="1">
    <citation type="journal article" date="2024" name="bioRxiv">
        <title>Comparative genomics of Cryptococcus and Kwoniella reveals pathogenesis evolution and contrasting karyotype dynamics via intercentromeric recombination or chromosome fusion.</title>
        <authorList>
            <person name="Coelho M.A."/>
            <person name="David-Palma M."/>
            <person name="Shea T."/>
            <person name="Bowers K."/>
            <person name="McGinley-Smith S."/>
            <person name="Mohammad A.W."/>
            <person name="Gnirke A."/>
            <person name="Yurkov A.M."/>
            <person name="Nowrousian M."/>
            <person name="Sun S."/>
            <person name="Cuomo C.A."/>
            <person name="Heitman J."/>
        </authorList>
    </citation>
    <scope>NUCLEOTIDE SEQUENCE [LARGE SCALE GENOMIC DNA]</scope>
    <source>
        <strain evidence="2 3">CBS 13917</strain>
    </source>
</reference>
<dbReference type="RefSeq" id="XP_066804142.1">
    <property type="nucleotide sequence ID" value="XM_066945453.1"/>
</dbReference>
<dbReference type="InterPro" id="IPR036291">
    <property type="entry name" value="NAD(P)-bd_dom_sf"/>
</dbReference>
<dbReference type="GO" id="GO:0016491">
    <property type="term" value="F:oxidoreductase activity"/>
    <property type="evidence" value="ECO:0007669"/>
    <property type="project" value="TreeGrafter"/>
</dbReference>
<accession>A0AAW0YRA6</accession>
<dbReference type="PANTHER" id="PTHR43544">
    <property type="entry name" value="SHORT-CHAIN DEHYDROGENASE/REDUCTASE"/>
    <property type="match status" value="1"/>
</dbReference>
<comment type="similarity">
    <text evidence="1">Belongs to the short-chain dehydrogenases/reductases (SDR) family.</text>
</comment>
<dbReference type="GeneID" id="92179597"/>
<dbReference type="Proteomes" id="UP001388673">
    <property type="component" value="Unassembled WGS sequence"/>
</dbReference>
<evidence type="ECO:0000313" key="3">
    <source>
        <dbReference type="Proteomes" id="UP001388673"/>
    </source>
</evidence>
<dbReference type="EMBL" id="JBCAWK010000004">
    <property type="protein sequence ID" value="KAK8861517.1"/>
    <property type="molecule type" value="Genomic_DNA"/>
</dbReference>
<evidence type="ECO:0000313" key="2">
    <source>
        <dbReference type="EMBL" id="KAK8861517.1"/>
    </source>
</evidence>
<comment type="caution">
    <text evidence="2">The sequence shown here is derived from an EMBL/GenBank/DDBJ whole genome shotgun (WGS) entry which is preliminary data.</text>
</comment>
<evidence type="ECO:0008006" key="4">
    <source>
        <dbReference type="Google" id="ProtNLM"/>
    </source>
</evidence>
<name>A0AAW0YRA6_9TREE</name>
<proteinExistence type="inferred from homology"/>
<gene>
    <name evidence="2" type="ORF">IAR55_002338</name>
</gene>
<dbReference type="AlphaFoldDB" id="A0AAW0YRA6"/>
<dbReference type="InterPro" id="IPR002347">
    <property type="entry name" value="SDR_fam"/>
</dbReference>